<keyword evidence="3" id="KW-1185">Reference proteome</keyword>
<dbReference type="EMBL" id="JOJR01025124">
    <property type="protein sequence ID" value="RCN23718.1"/>
    <property type="molecule type" value="Genomic_DNA"/>
</dbReference>
<feature type="domain" description="Transcription initiation factor TFIID subunit 2 TPR repeats" evidence="1">
    <location>
        <begin position="1"/>
        <end position="131"/>
    </location>
</feature>
<dbReference type="Proteomes" id="UP000252519">
    <property type="component" value="Unassembled WGS sequence"/>
</dbReference>
<dbReference type="GO" id="GO:0006367">
    <property type="term" value="P:transcription initiation at RNA polymerase II promoter"/>
    <property type="evidence" value="ECO:0007669"/>
    <property type="project" value="TreeGrafter"/>
</dbReference>
<dbReference type="AlphaFoldDB" id="A0A368EWR0"/>
<dbReference type="PANTHER" id="PTHR15137">
    <property type="entry name" value="TRANSCRIPTION INITIATION FACTOR TFIID"/>
    <property type="match status" value="1"/>
</dbReference>
<protein>
    <recommendedName>
        <fullName evidence="1">Transcription initiation factor TFIID subunit 2 TPR repeats domain-containing protein</fullName>
    </recommendedName>
</protein>
<dbReference type="PANTHER" id="PTHR15137:SF9">
    <property type="entry name" value="TRANSCRIPTION INITIATION FACTOR TFIID SUBUNIT 2"/>
    <property type="match status" value="1"/>
</dbReference>
<proteinExistence type="predicted"/>
<organism evidence="2 3">
    <name type="scientific">Ancylostoma caninum</name>
    <name type="common">Dog hookworm</name>
    <dbReference type="NCBI Taxonomy" id="29170"/>
    <lineage>
        <taxon>Eukaryota</taxon>
        <taxon>Metazoa</taxon>
        <taxon>Ecdysozoa</taxon>
        <taxon>Nematoda</taxon>
        <taxon>Chromadorea</taxon>
        <taxon>Rhabditida</taxon>
        <taxon>Rhabditina</taxon>
        <taxon>Rhabditomorpha</taxon>
        <taxon>Strongyloidea</taxon>
        <taxon>Ancylostomatidae</taxon>
        <taxon>Ancylostomatinae</taxon>
        <taxon>Ancylostoma</taxon>
    </lineage>
</organism>
<accession>A0A368EWR0</accession>
<sequence length="140" mass="15836">MPETWSGVPALLSLYRRIYGAKSCPMLPRSNNFVVTSQNLQQYFLQQALPQALARMRTNGMALQEVQCFIVDYIRYNDNSINRYSDDHYRASLLNALAVCVAPVNTLGGGNYIPDALSWEMNEVVEVILMLLLSFCFVFG</sequence>
<evidence type="ECO:0000313" key="3">
    <source>
        <dbReference type="Proteomes" id="UP000252519"/>
    </source>
</evidence>
<dbReference type="InterPro" id="IPR057991">
    <property type="entry name" value="TPR_TAF2_C"/>
</dbReference>
<dbReference type="OrthoDB" id="308861at2759"/>
<name>A0A368EWR0_ANCCA</name>
<evidence type="ECO:0000313" key="2">
    <source>
        <dbReference type="EMBL" id="RCN23718.1"/>
    </source>
</evidence>
<reference evidence="2 3" key="1">
    <citation type="submission" date="2014-10" db="EMBL/GenBank/DDBJ databases">
        <title>Draft genome of the hookworm Ancylostoma caninum.</title>
        <authorList>
            <person name="Mitreva M."/>
        </authorList>
    </citation>
    <scope>NUCLEOTIDE SEQUENCE [LARGE SCALE GENOMIC DNA]</scope>
    <source>
        <strain evidence="2 3">Baltimore</strain>
    </source>
</reference>
<dbReference type="GO" id="GO:0016251">
    <property type="term" value="F:RNA polymerase II general transcription initiation factor activity"/>
    <property type="evidence" value="ECO:0007669"/>
    <property type="project" value="TreeGrafter"/>
</dbReference>
<gene>
    <name evidence="2" type="ORF">ANCCAN_30595</name>
</gene>
<dbReference type="InterPro" id="IPR037813">
    <property type="entry name" value="TAF2"/>
</dbReference>
<dbReference type="GO" id="GO:0000976">
    <property type="term" value="F:transcription cis-regulatory region binding"/>
    <property type="evidence" value="ECO:0007669"/>
    <property type="project" value="TreeGrafter"/>
</dbReference>
<dbReference type="Pfam" id="PF25577">
    <property type="entry name" value="TPR_TAF2_C"/>
    <property type="match status" value="1"/>
</dbReference>
<dbReference type="STRING" id="29170.A0A368EWR0"/>
<dbReference type="GO" id="GO:0003682">
    <property type="term" value="F:chromatin binding"/>
    <property type="evidence" value="ECO:0007669"/>
    <property type="project" value="TreeGrafter"/>
</dbReference>
<dbReference type="GO" id="GO:0005669">
    <property type="term" value="C:transcription factor TFIID complex"/>
    <property type="evidence" value="ECO:0007669"/>
    <property type="project" value="InterPro"/>
</dbReference>
<comment type="caution">
    <text evidence="2">The sequence shown here is derived from an EMBL/GenBank/DDBJ whole genome shotgun (WGS) entry which is preliminary data.</text>
</comment>
<evidence type="ECO:0000259" key="1">
    <source>
        <dbReference type="Pfam" id="PF25577"/>
    </source>
</evidence>